<evidence type="ECO:0000256" key="2">
    <source>
        <dbReference type="SAM" id="Phobius"/>
    </source>
</evidence>
<dbReference type="Pfam" id="PF04519">
    <property type="entry name" value="Bactofilin"/>
    <property type="match status" value="1"/>
</dbReference>
<dbReference type="PANTHER" id="PTHR35024">
    <property type="entry name" value="HYPOTHETICAL CYTOSOLIC PROTEIN"/>
    <property type="match status" value="1"/>
</dbReference>
<dbReference type="AlphaFoldDB" id="F6DSE1"/>
<dbReference type="EMBL" id="CP002780">
    <property type="protein sequence ID" value="AEG59920.1"/>
    <property type="molecule type" value="Genomic_DNA"/>
</dbReference>
<feature type="chain" id="PRO_5003339100" description="DUF8173 domain-containing protein" evidence="3">
    <location>
        <begin position="29"/>
        <end position="384"/>
    </location>
</feature>
<keyword evidence="6" id="KW-1185">Reference proteome</keyword>
<reference evidence="5 6" key="2">
    <citation type="journal article" date="2012" name="Stand. Genomic Sci.">
        <title>Complete genome sequence of the sulfate-reducing firmicute Desulfotomaculum ruminis type strain (DL(T)).</title>
        <authorList>
            <person name="Spring S."/>
            <person name="Visser M."/>
            <person name="Lu M."/>
            <person name="Copeland A."/>
            <person name="Lapidus A."/>
            <person name="Lucas S."/>
            <person name="Cheng J.F."/>
            <person name="Han C."/>
            <person name="Tapia R."/>
            <person name="Goodwin L.A."/>
            <person name="Pitluck S."/>
            <person name="Ivanova N."/>
            <person name="Land M."/>
            <person name="Hauser L."/>
            <person name="Larimer F."/>
            <person name="Rohde M."/>
            <person name="Goker M."/>
            <person name="Detter J.C."/>
            <person name="Kyrpides N.C."/>
            <person name="Woyke T."/>
            <person name="Schaap P.J."/>
            <person name="Plugge C.M."/>
            <person name="Muyzer G."/>
            <person name="Kuever J."/>
            <person name="Pereira I.A."/>
            <person name="Parshina S.N."/>
            <person name="Bernier-Latmani R."/>
            <person name="Stams A.J."/>
            <person name="Klenk H.P."/>
        </authorList>
    </citation>
    <scope>NUCLEOTIDE SEQUENCE [LARGE SCALE GENOMIC DNA]</scope>
    <source>
        <strain evidence="6">ATCC 23193 / DSM 2154 / NCIB 8452 / DL</strain>
    </source>
</reference>
<proteinExistence type="inferred from homology"/>
<reference evidence="6" key="1">
    <citation type="submission" date="2011-05" db="EMBL/GenBank/DDBJ databases">
        <title>Complete sequence of Desulfotomaculum ruminis DSM 2154.</title>
        <authorList>
            <person name="Lucas S."/>
            <person name="Copeland A."/>
            <person name="Lapidus A."/>
            <person name="Cheng J.-F."/>
            <person name="Goodwin L."/>
            <person name="Pitluck S."/>
            <person name="Lu M."/>
            <person name="Detter J.C."/>
            <person name="Han C."/>
            <person name="Tapia R."/>
            <person name="Land M."/>
            <person name="Hauser L."/>
            <person name="Kyrpides N."/>
            <person name="Ivanova N."/>
            <person name="Mikhailova N."/>
            <person name="Pagani I."/>
            <person name="Stams A.J.M."/>
            <person name="Plugge C.M."/>
            <person name="Muyzer G."/>
            <person name="Kuever J."/>
            <person name="Parshina S.N."/>
            <person name="Ivanova A.E."/>
            <person name="Nazina T.N."/>
            <person name="Brambilla E."/>
            <person name="Spring S."/>
            <person name="Klenk H.-P."/>
            <person name="Woyke T."/>
        </authorList>
    </citation>
    <scope>NUCLEOTIDE SEQUENCE [LARGE SCALE GENOMIC DNA]</scope>
    <source>
        <strain evidence="6">ATCC 23193 / DSM 2154 / NCIB 8452 / DL</strain>
    </source>
</reference>
<accession>F6DSE1</accession>
<dbReference type="PANTHER" id="PTHR35024:SF4">
    <property type="entry name" value="POLYMER-FORMING CYTOSKELETAL PROTEIN"/>
    <property type="match status" value="1"/>
</dbReference>
<comment type="similarity">
    <text evidence="1">Belongs to the bactofilin family.</text>
</comment>
<organism evidence="5 6">
    <name type="scientific">Desulforamulus ruminis (strain ATCC 23193 / DSM 2154 / NCIMB 8452 / DL)</name>
    <name type="common">Desulfotomaculum ruminis</name>
    <dbReference type="NCBI Taxonomy" id="696281"/>
    <lineage>
        <taxon>Bacteria</taxon>
        <taxon>Bacillati</taxon>
        <taxon>Bacillota</taxon>
        <taxon>Clostridia</taxon>
        <taxon>Eubacteriales</taxon>
        <taxon>Peptococcaceae</taxon>
        <taxon>Desulforamulus</taxon>
    </lineage>
</organism>
<name>F6DSE1_DESRL</name>
<evidence type="ECO:0000256" key="1">
    <source>
        <dbReference type="ARBA" id="ARBA00044755"/>
    </source>
</evidence>
<feature type="transmembrane region" description="Helical" evidence="2">
    <location>
        <begin position="301"/>
        <end position="322"/>
    </location>
</feature>
<evidence type="ECO:0000259" key="4">
    <source>
        <dbReference type="Pfam" id="PF26514"/>
    </source>
</evidence>
<dbReference type="Proteomes" id="UP000009234">
    <property type="component" value="Chromosome"/>
</dbReference>
<dbReference type="InterPro" id="IPR007607">
    <property type="entry name" value="BacA/B"/>
</dbReference>
<feature type="transmembrane region" description="Helical" evidence="2">
    <location>
        <begin position="334"/>
        <end position="351"/>
    </location>
</feature>
<dbReference type="HOGENOM" id="CLU_036799_1_0_9"/>
<dbReference type="RefSeq" id="WP_013841687.1">
    <property type="nucleotide sequence ID" value="NC_015589.1"/>
</dbReference>
<feature type="signal peptide" evidence="3">
    <location>
        <begin position="1"/>
        <end position="28"/>
    </location>
</feature>
<dbReference type="eggNOG" id="COG1664">
    <property type="taxonomic scope" value="Bacteria"/>
</dbReference>
<dbReference type="Pfam" id="PF26514">
    <property type="entry name" value="DUF8173"/>
    <property type="match status" value="1"/>
</dbReference>
<feature type="transmembrane region" description="Helical" evidence="2">
    <location>
        <begin position="357"/>
        <end position="375"/>
    </location>
</feature>
<feature type="domain" description="DUF8173" evidence="4">
    <location>
        <begin position="215"/>
        <end position="375"/>
    </location>
</feature>
<feature type="transmembrane region" description="Helical" evidence="2">
    <location>
        <begin position="269"/>
        <end position="295"/>
    </location>
</feature>
<feature type="transmembrane region" description="Helical" evidence="2">
    <location>
        <begin position="229"/>
        <end position="249"/>
    </location>
</feature>
<dbReference type="KEGG" id="dru:Desru_1655"/>
<evidence type="ECO:0000256" key="3">
    <source>
        <dbReference type="SAM" id="SignalP"/>
    </source>
</evidence>
<gene>
    <name evidence="5" type="ordered locus">Desru_1655</name>
</gene>
<evidence type="ECO:0000313" key="6">
    <source>
        <dbReference type="Proteomes" id="UP000009234"/>
    </source>
</evidence>
<dbReference type="InterPro" id="IPR058486">
    <property type="entry name" value="DUF8173"/>
</dbReference>
<keyword evidence="2" id="KW-0472">Membrane</keyword>
<protein>
    <recommendedName>
        <fullName evidence="4">DUF8173 domain-containing protein</fullName>
    </recommendedName>
</protein>
<keyword evidence="2" id="KW-1133">Transmembrane helix</keyword>
<keyword evidence="3" id="KW-0732">Signal</keyword>
<keyword evidence="2" id="KW-0812">Transmembrane</keyword>
<dbReference type="STRING" id="696281.Desru_1655"/>
<sequence>MLGKRRKPFSVIILSCLLLLLIPAAALAVDIRDEAATTVIDSGETVKGPGFYSGNVVEINGTIDGSLFVAAQKVHISGKVKGNVYSASEEIQVSGMIEGTLHSVARNISIGGQVNGDVLTASEKISILREAVLKRDVMSVASQVEHDGKIERQMLAAAKHMMISGEVGDDTRITAEKLAILDSASLHGNLAYESPVQATVESKAKITGETQWKKAETKETTENQLLNRFVSLLLGVAGALLVWLIVILWRPKLWLAIARPIFERPLASLGAGALTLVLIPLTVLLLMLTVVGIPLAVVLGLIYGISLYISKIIVAVWAGYWLANRFNWSQRHKGAWLVLLGLAILALLTNLPYFGLFFSLLVLFAGLGALVLSQWRQGDGPAAS</sequence>
<evidence type="ECO:0000313" key="5">
    <source>
        <dbReference type="EMBL" id="AEG59920.1"/>
    </source>
</evidence>